<evidence type="ECO:0000256" key="2">
    <source>
        <dbReference type="ARBA" id="ARBA00009592"/>
    </source>
</evidence>
<dbReference type="FunFam" id="3.80.10.10:FF:000383">
    <property type="entry name" value="Leucine-rich repeat receptor protein kinase EMS1"/>
    <property type="match status" value="2"/>
</dbReference>
<dbReference type="InterPro" id="IPR055414">
    <property type="entry name" value="LRR_R13L4/SHOC2-like"/>
</dbReference>
<dbReference type="PANTHER" id="PTHR48062">
    <property type="entry name" value="RECEPTOR-LIKE PROTEIN 14"/>
    <property type="match status" value="1"/>
</dbReference>
<dbReference type="FunFam" id="3.80.10.10:FF:000095">
    <property type="entry name" value="LRR receptor-like serine/threonine-protein kinase GSO1"/>
    <property type="match status" value="1"/>
</dbReference>
<dbReference type="Gene3D" id="3.80.10.10">
    <property type="entry name" value="Ribonuclease Inhibitor"/>
    <property type="match status" value="4"/>
</dbReference>
<dbReference type="SMART" id="SM00369">
    <property type="entry name" value="LRR_TYP"/>
    <property type="match status" value="7"/>
</dbReference>
<comment type="subcellular location">
    <subcellularLocation>
        <location evidence="1">Cell membrane</location>
        <topology evidence="1">Single-pass type I membrane protein</topology>
    </subcellularLocation>
</comment>
<evidence type="ECO:0000313" key="14">
    <source>
        <dbReference type="EMBL" id="KAJ8758665.1"/>
    </source>
</evidence>
<dbReference type="InterPro" id="IPR051502">
    <property type="entry name" value="RLP_Defense_Trigger"/>
</dbReference>
<feature type="chain" id="PRO_5043742793" description="Leucine-rich repeat-containing N-terminal plant-type domain-containing protein" evidence="11">
    <location>
        <begin position="25"/>
        <end position="973"/>
    </location>
</feature>
<dbReference type="GO" id="GO:0005886">
    <property type="term" value="C:plasma membrane"/>
    <property type="evidence" value="ECO:0007669"/>
    <property type="project" value="UniProtKB-SubCell"/>
</dbReference>
<feature type="transmembrane region" description="Helical" evidence="10">
    <location>
        <begin position="915"/>
        <end position="934"/>
    </location>
</feature>
<sequence length="973" mass="109871">MRLQKEVITMIVLLLLSQWGSSHGCLEQERAALLQLQRSFNYPNGTSQLYIWKLNIDCCEWYGVTCDNTTGRVTELDLLGFRDESLGEWKFNASVFLPFQQLISLHLSYNNITCCVENEGFVGLQRLSNLEALYLDSNGLTNNILSMFQGFQSLKNLSLAYNKLSGSIYMKDLVNIPNLEVLDLSGNNIDKFVSFKDIQSSSNVSILWLREGVCNGSSFELQSLQAFKNLKSLHLEGNNFTGVLFPQAALNKLEELFLDSSDMDDNFFLSLGTLQSLRLLSLERMYYKTLNIQSLPHFKNLKHLNMSYVTVGNSFLKSIANSASLESLRLIDCGLTGYIDELCKLKNLQELDLGYNNINGTLPACLANLKNLHRLGLRHNNISGSLPPGLANLTLLQYLDVSFNRFFGNISASPLKSLISIEDLRIENNQFQIPMSLSPFLNHSKLKNLYADGNKVYAGSGGADHNLTPKFQLQYLSLLDSYGGEVSFPKFLHHQHDLTYLDLSGIQMRGDGFPSWLLDNNTNLERLVLSNCSLSGMLHLPFHTHPKLGFLDISSNLFGGQIPTEIGMYFPMLQRLYSDRNNFTGKIPDSLANSSLSYLNLGHNNLFGKIPEWIGNMSSLTILDLSNNSLFGSLPLMFIPPYVAHIYLSHNRLEGPFPDLLPNSNVAVLDLSHNCLTGGIPNSLKNLYGLRYVLLKHNKLEGEIPIYLWKMMNGLMFVDLSHNRFDTLSLKNETIKTHRDDGLVDFNELLELVEKGNTYQYDIIRMFITRFTGLDLSSNNLTCSIPSEIGNKEGTRMLNLSHNKLIGHIPLLFSNMTVMESLDLSYNNLNGTFPPQLVQLTFLEVFSVAYNNISGKTPERVGQFATFEESSYQGNPFLCGLPLPKNCTPTESSMTNESSTDDSDNGFIDLEIFQISFWVTFTIILMGIASVLYINPYWREARFYFIELMIKSCYYFLVDHLPFLSKFGITHLL</sequence>
<comment type="similarity">
    <text evidence="2">Belongs to the RLP family.</text>
</comment>
<keyword evidence="7 10" id="KW-1133">Transmembrane helix</keyword>
<dbReference type="InterPro" id="IPR032675">
    <property type="entry name" value="LRR_dom_sf"/>
</dbReference>
<gene>
    <name evidence="14" type="ORF">K2173_000386</name>
</gene>
<dbReference type="Pfam" id="PF08263">
    <property type="entry name" value="LRRNT_2"/>
    <property type="match status" value="1"/>
</dbReference>
<keyword evidence="3" id="KW-0433">Leucine-rich repeat</keyword>
<feature type="signal peptide" evidence="11">
    <location>
        <begin position="1"/>
        <end position="24"/>
    </location>
</feature>
<evidence type="ECO:0000256" key="5">
    <source>
        <dbReference type="ARBA" id="ARBA00022729"/>
    </source>
</evidence>
<evidence type="ECO:0000313" key="15">
    <source>
        <dbReference type="Proteomes" id="UP001159364"/>
    </source>
</evidence>
<evidence type="ECO:0000256" key="10">
    <source>
        <dbReference type="SAM" id="Phobius"/>
    </source>
</evidence>
<dbReference type="AlphaFoldDB" id="A0AAV8SW68"/>
<dbReference type="PANTHER" id="PTHR48062:SF21">
    <property type="entry name" value="RECEPTOR-LIKE PROTEIN 12"/>
    <property type="match status" value="1"/>
</dbReference>
<keyword evidence="4 10" id="KW-0812">Transmembrane</keyword>
<proteinExistence type="inferred from homology"/>
<keyword evidence="9" id="KW-0325">Glycoprotein</keyword>
<accession>A0AAV8SW68</accession>
<dbReference type="EMBL" id="JAIWQS010000007">
    <property type="protein sequence ID" value="KAJ8758665.1"/>
    <property type="molecule type" value="Genomic_DNA"/>
</dbReference>
<evidence type="ECO:0000256" key="11">
    <source>
        <dbReference type="SAM" id="SignalP"/>
    </source>
</evidence>
<keyword evidence="15" id="KW-1185">Reference proteome</keyword>
<evidence type="ECO:0000256" key="7">
    <source>
        <dbReference type="ARBA" id="ARBA00022989"/>
    </source>
</evidence>
<dbReference type="PROSITE" id="PS51450">
    <property type="entry name" value="LRR"/>
    <property type="match status" value="1"/>
</dbReference>
<evidence type="ECO:0000259" key="12">
    <source>
        <dbReference type="Pfam" id="PF08263"/>
    </source>
</evidence>
<evidence type="ECO:0000256" key="9">
    <source>
        <dbReference type="ARBA" id="ARBA00023180"/>
    </source>
</evidence>
<dbReference type="Pfam" id="PF00560">
    <property type="entry name" value="LRR_1"/>
    <property type="match status" value="5"/>
</dbReference>
<evidence type="ECO:0000256" key="6">
    <source>
        <dbReference type="ARBA" id="ARBA00022737"/>
    </source>
</evidence>
<feature type="domain" description="Disease resistance R13L4/SHOC-2-like LRR" evidence="13">
    <location>
        <begin position="287"/>
        <end position="504"/>
    </location>
</feature>
<dbReference type="SUPFAM" id="SSF52058">
    <property type="entry name" value="L domain-like"/>
    <property type="match status" value="3"/>
</dbReference>
<feature type="domain" description="Leucine-rich repeat-containing N-terminal plant-type" evidence="12">
    <location>
        <begin position="27"/>
        <end position="67"/>
    </location>
</feature>
<dbReference type="Pfam" id="PF13855">
    <property type="entry name" value="LRR_8"/>
    <property type="match status" value="2"/>
</dbReference>
<evidence type="ECO:0008006" key="16">
    <source>
        <dbReference type="Google" id="ProtNLM"/>
    </source>
</evidence>
<evidence type="ECO:0000256" key="4">
    <source>
        <dbReference type="ARBA" id="ARBA00022692"/>
    </source>
</evidence>
<dbReference type="InterPro" id="IPR001611">
    <property type="entry name" value="Leu-rich_rpt"/>
</dbReference>
<name>A0AAV8SW68_9ROSI</name>
<organism evidence="14 15">
    <name type="scientific">Erythroxylum novogranatense</name>
    <dbReference type="NCBI Taxonomy" id="1862640"/>
    <lineage>
        <taxon>Eukaryota</taxon>
        <taxon>Viridiplantae</taxon>
        <taxon>Streptophyta</taxon>
        <taxon>Embryophyta</taxon>
        <taxon>Tracheophyta</taxon>
        <taxon>Spermatophyta</taxon>
        <taxon>Magnoliopsida</taxon>
        <taxon>eudicotyledons</taxon>
        <taxon>Gunneridae</taxon>
        <taxon>Pentapetalae</taxon>
        <taxon>rosids</taxon>
        <taxon>fabids</taxon>
        <taxon>Malpighiales</taxon>
        <taxon>Erythroxylaceae</taxon>
        <taxon>Erythroxylum</taxon>
    </lineage>
</organism>
<reference evidence="14 15" key="1">
    <citation type="submission" date="2021-09" db="EMBL/GenBank/DDBJ databases">
        <title>Genomic insights and catalytic innovation underlie evolution of tropane alkaloids biosynthesis.</title>
        <authorList>
            <person name="Wang Y.-J."/>
            <person name="Tian T."/>
            <person name="Huang J.-P."/>
            <person name="Huang S.-X."/>
        </authorList>
    </citation>
    <scope>NUCLEOTIDE SEQUENCE [LARGE SCALE GENOMIC DNA]</scope>
    <source>
        <strain evidence="14">KIB-2018</strain>
        <tissue evidence="14">Leaf</tissue>
    </source>
</reference>
<evidence type="ECO:0000256" key="1">
    <source>
        <dbReference type="ARBA" id="ARBA00004251"/>
    </source>
</evidence>
<dbReference type="InterPro" id="IPR013210">
    <property type="entry name" value="LRR_N_plant-typ"/>
</dbReference>
<evidence type="ECO:0000256" key="3">
    <source>
        <dbReference type="ARBA" id="ARBA00022614"/>
    </source>
</evidence>
<keyword evidence="5 11" id="KW-0732">Signal</keyword>
<dbReference type="Pfam" id="PF23598">
    <property type="entry name" value="LRR_14"/>
    <property type="match status" value="1"/>
</dbReference>
<evidence type="ECO:0000259" key="13">
    <source>
        <dbReference type="Pfam" id="PF23598"/>
    </source>
</evidence>
<dbReference type="InterPro" id="IPR003591">
    <property type="entry name" value="Leu-rich_rpt_typical-subtyp"/>
</dbReference>
<keyword evidence="8 10" id="KW-0472">Membrane</keyword>
<keyword evidence="6" id="KW-0677">Repeat</keyword>
<dbReference type="Proteomes" id="UP001159364">
    <property type="component" value="Linkage Group LG07"/>
</dbReference>
<evidence type="ECO:0000256" key="8">
    <source>
        <dbReference type="ARBA" id="ARBA00023136"/>
    </source>
</evidence>
<comment type="caution">
    <text evidence="14">The sequence shown here is derived from an EMBL/GenBank/DDBJ whole genome shotgun (WGS) entry which is preliminary data.</text>
</comment>
<protein>
    <recommendedName>
        <fullName evidence="16">Leucine-rich repeat-containing N-terminal plant-type domain-containing protein</fullName>
    </recommendedName>
</protein>